<proteinExistence type="predicted"/>
<reference evidence="1 2" key="1">
    <citation type="submission" date="2018-02" db="EMBL/GenBank/DDBJ databases">
        <title>Genome sequence of the basidiomycete white-rot fungus Phlebia centrifuga.</title>
        <authorList>
            <person name="Granchi Z."/>
            <person name="Peng M."/>
            <person name="de Vries R.P."/>
            <person name="Hilden K."/>
            <person name="Makela M.R."/>
            <person name="Grigoriev I."/>
            <person name="Riley R."/>
        </authorList>
    </citation>
    <scope>NUCLEOTIDE SEQUENCE [LARGE SCALE GENOMIC DNA]</scope>
    <source>
        <strain evidence="1 2">FBCC195</strain>
    </source>
</reference>
<comment type="caution">
    <text evidence="1">The sequence shown here is derived from an EMBL/GenBank/DDBJ whole genome shotgun (WGS) entry which is preliminary data.</text>
</comment>
<accession>A0A2R6NWZ4</accession>
<dbReference type="Proteomes" id="UP000186601">
    <property type="component" value="Unassembled WGS sequence"/>
</dbReference>
<evidence type="ECO:0000313" key="1">
    <source>
        <dbReference type="EMBL" id="PSR78262.1"/>
    </source>
</evidence>
<evidence type="ECO:0000313" key="2">
    <source>
        <dbReference type="Proteomes" id="UP000186601"/>
    </source>
</evidence>
<keyword evidence="2" id="KW-1185">Reference proteome</keyword>
<name>A0A2R6NWZ4_9APHY</name>
<dbReference type="EMBL" id="MLYV02000751">
    <property type="protein sequence ID" value="PSR78262.1"/>
    <property type="molecule type" value="Genomic_DNA"/>
</dbReference>
<organism evidence="1 2">
    <name type="scientific">Hermanssonia centrifuga</name>
    <dbReference type="NCBI Taxonomy" id="98765"/>
    <lineage>
        <taxon>Eukaryota</taxon>
        <taxon>Fungi</taxon>
        <taxon>Dikarya</taxon>
        <taxon>Basidiomycota</taxon>
        <taxon>Agaricomycotina</taxon>
        <taxon>Agaricomycetes</taxon>
        <taxon>Polyporales</taxon>
        <taxon>Meruliaceae</taxon>
        <taxon>Hermanssonia</taxon>
    </lineage>
</organism>
<sequence>MFTGDVKRVMDWARNIAAVVMSVQRTDDPDTLWIPQEIILSSSAIALATLADARCADARQSEEFISILRELLTHLHDLTERPLGSYPTIGIYLRI</sequence>
<dbReference type="AlphaFoldDB" id="A0A2R6NWZ4"/>
<protein>
    <submittedName>
        <fullName evidence="1">Uncharacterized protein</fullName>
    </submittedName>
</protein>
<gene>
    <name evidence="1" type="ORF">PHLCEN_2v7458</name>
</gene>